<evidence type="ECO:0000256" key="2">
    <source>
        <dbReference type="ARBA" id="ARBA00022833"/>
    </source>
</evidence>
<dbReference type="GO" id="GO:0007129">
    <property type="term" value="P:homologous chromosome pairing at meiosis"/>
    <property type="evidence" value="ECO:0007669"/>
    <property type="project" value="TreeGrafter"/>
</dbReference>
<evidence type="ECO:0000259" key="5">
    <source>
        <dbReference type="PROSITE" id="PS50089"/>
    </source>
</evidence>
<reference evidence="6 7" key="1">
    <citation type="submission" date="2019-10" db="EMBL/GenBank/DDBJ databases">
        <title>Assembly and Annotation for the nematode Trichostrongylus colubriformis.</title>
        <authorList>
            <person name="Martin J."/>
        </authorList>
    </citation>
    <scope>NUCLEOTIDE SEQUENCE [LARGE SCALE GENOMIC DNA]</scope>
    <source>
        <strain evidence="6">G859</strain>
        <tissue evidence="6">Whole worm</tissue>
    </source>
</reference>
<keyword evidence="3" id="KW-0469">Meiosis</keyword>
<dbReference type="Pfam" id="PF14634">
    <property type="entry name" value="zf-RING_5"/>
    <property type="match status" value="1"/>
</dbReference>
<dbReference type="GO" id="GO:0008270">
    <property type="term" value="F:zinc ion binding"/>
    <property type="evidence" value="ECO:0007669"/>
    <property type="project" value="UniProtKB-KW"/>
</dbReference>
<evidence type="ECO:0000313" key="7">
    <source>
        <dbReference type="Proteomes" id="UP001331761"/>
    </source>
</evidence>
<protein>
    <recommendedName>
        <fullName evidence="5">RING-type domain-containing protein</fullName>
    </recommendedName>
</protein>
<dbReference type="GO" id="GO:0016925">
    <property type="term" value="P:protein sumoylation"/>
    <property type="evidence" value="ECO:0007669"/>
    <property type="project" value="TreeGrafter"/>
</dbReference>
<dbReference type="SUPFAM" id="SSF57850">
    <property type="entry name" value="RING/U-box"/>
    <property type="match status" value="1"/>
</dbReference>
<dbReference type="GO" id="GO:0000795">
    <property type="term" value="C:synaptonemal complex"/>
    <property type="evidence" value="ECO:0007669"/>
    <property type="project" value="InterPro"/>
</dbReference>
<evidence type="ECO:0000256" key="4">
    <source>
        <dbReference type="PROSITE-ProRule" id="PRU00175"/>
    </source>
</evidence>
<dbReference type="AlphaFoldDB" id="A0AAN8IPA2"/>
<feature type="domain" description="RING-type" evidence="5">
    <location>
        <begin position="7"/>
        <end position="47"/>
    </location>
</feature>
<comment type="caution">
    <text evidence="6">The sequence shown here is derived from an EMBL/GenBank/DDBJ whole genome shotgun (WGS) entry which is preliminary data.</text>
</comment>
<keyword evidence="7" id="KW-1185">Reference proteome</keyword>
<gene>
    <name evidence="6" type="ORF">GCK32_001157</name>
</gene>
<dbReference type="EMBL" id="WIXE01009610">
    <property type="protein sequence ID" value="KAK5978288.1"/>
    <property type="molecule type" value="Genomic_DNA"/>
</dbReference>
<accession>A0AAN8IPA2</accession>
<keyword evidence="1 4" id="KW-0863">Zinc-finger</keyword>
<dbReference type="InterPro" id="IPR013083">
    <property type="entry name" value="Znf_RING/FYVE/PHD"/>
</dbReference>
<evidence type="ECO:0000256" key="1">
    <source>
        <dbReference type="ARBA" id="ARBA00022771"/>
    </source>
</evidence>
<dbReference type="PANTHER" id="PTHR22663">
    <property type="entry name" value="RING FINGER PROTEIN NARYA-RELATED"/>
    <property type="match status" value="1"/>
</dbReference>
<dbReference type="Gene3D" id="3.30.40.10">
    <property type="entry name" value="Zinc/RING finger domain, C3HC4 (zinc finger)"/>
    <property type="match status" value="1"/>
</dbReference>
<evidence type="ECO:0000256" key="3">
    <source>
        <dbReference type="ARBA" id="ARBA00023254"/>
    </source>
</evidence>
<dbReference type="GO" id="GO:0007131">
    <property type="term" value="P:reciprocal meiotic recombination"/>
    <property type="evidence" value="ECO:0007669"/>
    <property type="project" value="InterPro"/>
</dbReference>
<keyword evidence="1 4" id="KW-0479">Metal-binding</keyword>
<name>A0AAN8IPA2_TRICO</name>
<dbReference type="PROSITE" id="PS50089">
    <property type="entry name" value="ZF_RING_2"/>
    <property type="match status" value="1"/>
</dbReference>
<evidence type="ECO:0000313" key="6">
    <source>
        <dbReference type="EMBL" id="KAK5978288.1"/>
    </source>
</evidence>
<dbReference type="GO" id="GO:0019789">
    <property type="term" value="F:SUMO transferase activity"/>
    <property type="evidence" value="ECO:0007669"/>
    <property type="project" value="InterPro"/>
</dbReference>
<dbReference type="InterPro" id="IPR001841">
    <property type="entry name" value="Znf_RING"/>
</dbReference>
<proteinExistence type="predicted"/>
<keyword evidence="2" id="KW-0862">Zinc</keyword>
<sequence length="125" mass="14669">MSSFVHCMVCFVFPVPDLKFYLSTCGHVACFKCVQKGVMTLKCKVCQKESPRVLEINRNLKPELRQLFAPLVDFSTIVREVTHSLDFQSTHRIRLMRHLHNKSSSFEALQKFCREEVRKKNQYKS</sequence>
<dbReference type="InterPro" id="IPR042123">
    <property type="entry name" value="Zip3/RNF212-like"/>
</dbReference>
<dbReference type="PANTHER" id="PTHR22663:SF17">
    <property type="entry name" value="RING FINGER PROTEIN NARYA-RELATED"/>
    <property type="match status" value="1"/>
</dbReference>
<dbReference type="Proteomes" id="UP001331761">
    <property type="component" value="Unassembled WGS sequence"/>
</dbReference>
<organism evidence="6 7">
    <name type="scientific">Trichostrongylus colubriformis</name>
    <name type="common">Black scour worm</name>
    <dbReference type="NCBI Taxonomy" id="6319"/>
    <lineage>
        <taxon>Eukaryota</taxon>
        <taxon>Metazoa</taxon>
        <taxon>Ecdysozoa</taxon>
        <taxon>Nematoda</taxon>
        <taxon>Chromadorea</taxon>
        <taxon>Rhabditida</taxon>
        <taxon>Rhabditina</taxon>
        <taxon>Rhabditomorpha</taxon>
        <taxon>Strongyloidea</taxon>
        <taxon>Trichostrongylidae</taxon>
        <taxon>Trichostrongylus</taxon>
    </lineage>
</organism>